<protein>
    <recommendedName>
        <fullName evidence="3">Ubiquitinyl hydrolase 1</fullName>
    </recommendedName>
</protein>
<evidence type="ECO:0000313" key="2">
    <source>
        <dbReference type="Proteomes" id="UP001521222"/>
    </source>
</evidence>
<accession>A0ABR3S471</accession>
<dbReference type="SUPFAM" id="SSF54001">
    <property type="entry name" value="Cysteine proteinases"/>
    <property type="match status" value="1"/>
</dbReference>
<dbReference type="PANTHER" id="PTHR12931:SF15">
    <property type="entry name" value="UBIQUITIN THIOESTERASE OTUBAIN-LIKE"/>
    <property type="match status" value="1"/>
</dbReference>
<dbReference type="Pfam" id="PF10275">
    <property type="entry name" value="Peptidase_C65"/>
    <property type="match status" value="1"/>
</dbReference>
<dbReference type="CDD" id="cd22749">
    <property type="entry name" value="Otubain_C65"/>
    <property type="match status" value="1"/>
</dbReference>
<dbReference type="PANTHER" id="PTHR12931">
    <property type="entry name" value="UBIQUITIN THIOLESTERASE PROTEIN OTUB"/>
    <property type="match status" value="1"/>
</dbReference>
<dbReference type="InterPro" id="IPR038765">
    <property type="entry name" value="Papain-like_cys_pep_sf"/>
</dbReference>
<evidence type="ECO:0000313" key="1">
    <source>
        <dbReference type="EMBL" id="KAL1611484.1"/>
    </source>
</evidence>
<name>A0ABR3S471_9PLEO</name>
<keyword evidence="2" id="KW-1185">Reference proteome</keyword>
<organism evidence="1 2">
    <name type="scientific">Nothophoma quercina</name>
    <dbReference type="NCBI Taxonomy" id="749835"/>
    <lineage>
        <taxon>Eukaryota</taxon>
        <taxon>Fungi</taxon>
        <taxon>Dikarya</taxon>
        <taxon>Ascomycota</taxon>
        <taxon>Pezizomycotina</taxon>
        <taxon>Dothideomycetes</taxon>
        <taxon>Pleosporomycetidae</taxon>
        <taxon>Pleosporales</taxon>
        <taxon>Pleosporineae</taxon>
        <taxon>Didymellaceae</taxon>
        <taxon>Nothophoma</taxon>
    </lineage>
</organism>
<dbReference type="Gene3D" id="1.20.1300.20">
    <property type="entry name" value="Peptidase C65 Otubain, subdomain 2"/>
    <property type="match status" value="1"/>
</dbReference>
<proteinExistence type="predicted"/>
<dbReference type="InterPro" id="IPR019400">
    <property type="entry name" value="Peptidase_C65_otubain"/>
</dbReference>
<dbReference type="Proteomes" id="UP001521222">
    <property type="component" value="Unassembled WGS sequence"/>
</dbReference>
<reference evidence="1 2" key="1">
    <citation type="submission" date="2024-02" db="EMBL/GenBank/DDBJ databases">
        <title>De novo assembly and annotation of 12 fungi associated with fruit tree decline syndrome in Ontario, Canada.</title>
        <authorList>
            <person name="Sulman M."/>
            <person name="Ellouze W."/>
            <person name="Ilyukhin E."/>
        </authorList>
    </citation>
    <scope>NUCLEOTIDE SEQUENCE [LARGE SCALE GENOMIC DNA]</scope>
    <source>
        <strain evidence="1 2">M97-236</strain>
    </source>
</reference>
<sequence length="174" mass="19453">MADPAFMTAEEEHAYLQKLSNEYEPEATGPLVGERQSSAAITTQYANADSVYRIKTAALPGKYAYFRTCRGDGHCGWRAIAFTYFEALLRVGSWDKFTDEEARLNSMGNILEHIGYSRDIWIDFADEAFELLRKLGKSVNDMDGTAADTLLQAFNDMGVSMAIITYFKASLDDV</sequence>
<dbReference type="EMBL" id="JAKIXB020000001">
    <property type="protein sequence ID" value="KAL1611484.1"/>
    <property type="molecule type" value="Genomic_DNA"/>
</dbReference>
<comment type="caution">
    <text evidence="1">The sequence shown here is derived from an EMBL/GenBank/DDBJ whole genome shotgun (WGS) entry which is preliminary data.</text>
</comment>
<dbReference type="InterPro" id="IPR042467">
    <property type="entry name" value="Peptidase_C65_otubain_sub2"/>
</dbReference>
<evidence type="ECO:0008006" key="3">
    <source>
        <dbReference type="Google" id="ProtNLM"/>
    </source>
</evidence>
<gene>
    <name evidence="1" type="ORF">SLS59_000203</name>
</gene>